<feature type="region of interest" description="Disordered" evidence="2">
    <location>
        <begin position="156"/>
        <end position="308"/>
    </location>
</feature>
<evidence type="ECO:0000256" key="2">
    <source>
        <dbReference type="SAM" id="MobiDB-lite"/>
    </source>
</evidence>
<feature type="compositionally biased region" description="Basic and acidic residues" evidence="2">
    <location>
        <begin position="2070"/>
        <end position="2087"/>
    </location>
</feature>
<feature type="region of interest" description="Disordered" evidence="2">
    <location>
        <begin position="706"/>
        <end position="842"/>
    </location>
</feature>
<feature type="compositionally biased region" description="Low complexity" evidence="2">
    <location>
        <begin position="869"/>
        <end position="887"/>
    </location>
</feature>
<feature type="region of interest" description="Disordered" evidence="2">
    <location>
        <begin position="1270"/>
        <end position="1372"/>
    </location>
</feature>
<dbReference type="OMA" id="DQYGLLM"/>
<feature type="region of interest" description="Disordered" evidence="2">
    <location>
        <begin position="1529"/>
        <end position="1551"/>
    </location>
</feature>
<feature type="compositionally biased region" description="Basic and acidic residues" evidence="2">
    <location>
        <begin position="604"/>
        <end position="615"/>
    </location>
</feature>
<feature type="region of interest" description="Disordered" evidence="2">
    <location>
        <begin position="2335"/>
        <end position="2362"/>
    </location>
</feature>
<feature type="compositionally biased region" description="Polar residues" evidence="2">
    <location>
        <begin position="1317"/>
        <end position="1326"/>
    </location>
</feature>
<name>A0A0L0BLW9_LUCCU</name>
<feature type="compositionally biased region" description="Polar residues" evidence="2">
    <location>
        <begin position="2186"/>
        <end position="2195"/>
    </location>
</feature>
<feature type="region of interest" description="Disordered" evidence="2">
    <location>
        <begin position="1806"/>
        <end position="1832"/>
    </location>
</feature>
<sequence>MGELFAEFGDLVFTLVIGYISAIEFLYVVRHLYHYSFNHDDQGYADDGENLSQLQDSMRQQLINAKNREALAGTQVMKDGVPYKDGFRLEAQQSLIEQLKEQLKDKELSDLRRQELEKELAKQMKIAEQLRKELTEAEAKYERQLKQEEEEKAKKLKEEQQKREKEEQAKKEAEEQARKLQEAEKQREAEQRKRDEEERARKEAEQQEKEKREREEQARREAEEQALKLMEAERQRETEQRQREEAENARKLIEAEQQREAEENARRIAEAEKQKEIEQQQREEAEENERKLLEAEQRKHDEAEADENARRLVEIEKANEEKQAAEEAETEAKKLLEIEHRLEEQLRAAEREAELTEKERQLIESIKQRELPQEEGNEQKEAELLRKILEAREQLGEESEEEQSLRLIQRERDQEAKQKRIEENALLFLEAEKEMAELQAKMLDAVEKKEFTTSLDSAPQTPAVEEPCIKRTVSPLMGGETVHHTVKTQLAQDLDEPYSVSSKTLLFPGVSDDASSIDPASSQQSSFSTQPSEEITTGTDSQYPQQERQEPDGEDTALSNLQYSDDYLRSLDGIKQRPLVREDGSGRRRAFKKRRSSNSSNSSRESRHSRDEELKMFTSLEEEEMKDTADSEFTPIRYTSEPTLKVKGHHRRHKRSPAKDMRHGDDSLRSSLERLGEETSDPWGEVKPEHYKHTEFWKREKTLSIDEETEFEKPASSEEVAYDTATNMPSASSFEEATQMQNEEALTALQRHSANWEGKESELDKKPTAKDETTRSDNTNLQTFQTAERKASPARSSASPRLRRSPRIEEIDQYEDRWNKNNDSTPSSTQNTPTISVQTPLDFGPWRDEYGLMMEGLSSFYDFQASVNPSRSRSASRNPSPANTAPNTPLPKDVSFQLEIATEESNTVEVYDDTGNLETNEIKKENIIMFIDSINGNDDHRENKDETEIESASEDHNGLKNHLQLVADDQSSSETQKTSLVPLVNIIEEVTVASNSLEVTESTDTEMNDLVSSLRLQQAGGRSRSRSKSPLPTPGNLQRSLENRRYKMIKHNEDILEKLIESKLLPELSPPEELEQPSKLEQRETLESKEETETNTQEEMNSLVQTLRVDRGRSRSKSPMRLPTAENLSKGLEKRRNKLIERNDEFIKQIEERSQTPDSPTVTVEYVYELEGSEGTNIATLNTPTISFESPQNEASVSRTEEEDDCSREKMNLLVETLRAARSRSSSRSPMRLAEGETINQTYYQFQHSEEVNVRQQMDISNAPTISIDFAETDTETKTSPKSEDDCSRQEMNLLVQSLRMARSRSTSKSPMRLPATDNNNLLSQHMTERAKTPEPSAFNEVKSEERDRHSRSRTPSRSHSKSRSPSLPPRPYEAELAAFRSTTPSRSVSPQPEEYDEIHALSLSTEENELLILANRQKQLDEEALEKLKTASEEMELRTLSPLVLDNDELSEQQGDDLLADLPITERAKLLRKSPTTPDYDRTISEEMRDIERIKQERLERGFQRSTYVGESMDLGSEFEPLRREAAHFKRSRSPSPSFSGIDMESAKKAAEEKRQLQDIILQELTTTSSGGSTETIEPKNTGAIPKTDRLSSCEIELTLTNETEDTIRIKEEMFNIGMQNPTDDLEEMRRRNAEFRRSGSASRSPLNESQLQELAVIEAAAAKRELKDKVIHEIACTTMNFQDFSRHLNTDFFATDRRASDSALIQKPEILVQLHEDIDMEPEEYHHFRRFSLAQEQPEETYPSDDYIFIQEVEVRTRSGSRTWIREDFYSEEVDKYLGKSEEAQGSSAEGENIETAEVENIEEAEEDVEANDDDDEEYSNASDDDRQTVVEVDDEIDEDISDFNERGPAEESHHETSECEEAEREMDRYADREASDWNRVVDVDDIVVNENPTNELVTSEEDEGAVGGLSNSPYDSDSFAIDQIYDEAIKNRKQSGILREYDSILMQMSVNSDVDEQYLLWSKTHGKKKPKNIEFNTQFLDNEHKESEMRYLGDANVTARQSARLRSRYGYNPVLQAKCIEDDLEVDLNYKPKREYNWRKNFKLEEDDIKEDKEVTLKDIDFGEEQLHVENEQTDKLEQMANRDEEQEDGNIDKRKYSLGGESVTLFSQSPEKEPQITEDLYKDTEEPVNDSFKKEVVKEEKEEKPKKKKTKKKIHKKESKDSLEETMNREDEDVYDNEMYNRRSSSIQMDTDSPKRKSRSRRSSRSSITNEDSLGLFSPRSSVAYNEPINDIMEESTDVAKESSRPKKMKKRKKVKEIMADVVESPIETKEELQYNLEALNDIPAVSTVITPNSSSANILSTLSPQNSICVTPGSIETDINLSVEELREDVKEAANSSNTTSSSTTASSPSGNLSRTSSIVTTPVDTFDILKDANFYPLF</sequence>
<feature type="compositionally biased region" description="Acidic residues" evidence="2">
    <location>
        <begin position="1806"/>
        <end position="1821"/>
    </location>
</feature>
<organism evidence="3 4">
    <name type="scientific">Lucilia cuprina</name>
    <name type="common">Green bottle fly</name>
    <name type="synonym">Australian sheep blowfly</name>
    <dbReference type="NCBI Taxonomy" id="7375"/>
    <lineage>
        <taxon>Eukaryota</taxon>
        <taxon>Metazoa</taxon>
        <taxon>Ecdysozoa</taxon>
        <taxon>Arthropoda</taxon>
        <taxon>Hexapoda</taxon>
        <taxon>Insecta</taxon>
        <taxon>Pterygota</taxon>
        <taxon>Neoptera</taxon>
        <taxon>Endopterygota</taxon>
        <taxon>Diptera</taxon>
        <taxon>Brachycera</taxon>
        <taxon>Muscomorpha</taxon>
        <taxon>Oestroidea</taxon>
        <taxon>Calliphoridae</taxon>
        <taxon>Luciliinae</taxon>
        <taxon>Lucilia</taxon>
    </lineage>
</organism>
<protein>
    <submittedName>
        <fullName evidence="3">Uncharacterized protein</fullName>
    </submittedName>
</protein>
<evidence type="ECO:0000313" key="3">
    <source>
        <dbReference type="EMBL" id="KNC21051.1"/>
    </source>
</evidence>
<feature type="compositionally biased region" description="Basic and acidic residues" evidence="2">
    <location>
        <begin position="2162"/>
        <end position="2173"/>
    </location>
</feature>
<feature type="coiled-coil region" evidence="1">
    <location>
        <begin position="1404"/>
        <end position="1439"/>
    </location>
</feature>
<comment type="caution">
    <text evidence="3">The sequence shown here is derived from an EMBL/GenBank/DDBJ whole genome shotgun (WGS) entry which is preliminary data.</text>
</comment>
<dbReference type="OrthoDB" id="7740580at2759"/>
<feature type="region of interest" description="Disordered" evidence="2">
    <location>
        <begin position="1782"/>
        <end position="1801"/>
    </location>
</feature>
<feature type="compositionally biased region" description="Basic and acidic residues" evidence="2">
    <location>
        <begin position="657"/>
        <end position="677"/>
    </location>
</feature>
<feature type="compositionally biased region" description="Polar residues" evidence="2">
    <location>
        <begin position="776"/>
        <end position="786"/>
    </location>
</feature>
<feature type="compositionally biased region" description="Polar residues" evidence="2">
    <location>
        <begin position="1188"/>
        <end position="1198"/>
    </location>
</feature>
<feature type="compositionally biased region" description="Basic and acidic residues" evidence="2">
    <location>
        <begin position="2114"/>
        <end position="2149"/>
    </location>
</feature>
<feature type="compositionally biased region" description="Low complexity" evidence="2">
    <location>
        <begin position="2338"/>
        <end position="2353"/>
    </location>
</feature>
<dbReference type="EMBL" id="JRES01001668">
    <property type="protein sequence ID" value="KNC21051.1"/>
    <property type="molecule type" value="Genomic_DNA"/>
</dbReference>
<evidence type="ECO:0000256" key="1">
    <source>
        <dbReference type="SAM" id="Coils"/>
    </source>
</evidence>
<dbReference type="STRING" id="7375.A0A0L0BLW9"/>
<feature type="compositionally biased region" description="Basic and acidic residues" evidence="2">
    <location>
        <begin position="1076"/>
        <end position="1092"/>
    </location>
</feature>
<feature type="compositionally biased region" description="Polar residues" evidence="2">
    <location>
        <begin position="533"/>
        <end position="546"/>
    </location>
</feature>
<feature type="compositionally biased region" description="Basic residues" evidence="2">
    <location>
        <begin position="587"/>
        <end position="596"/>
    </location>
</feature>
<feature type="compositionally biased region" description="Polar residues" evidence="2">
    <location>
        <begin position="821"/>
        <end position="839"/>
    </location>
</feature>
<feature type="region of interest" description="Disordered" evidence="2">
    <location>
        <begin position="869"/>
        <end position="892"/>
    </location>
</feature>
<feature type="compositionally biased region" description="Basic and acidic residues" evidence="2">
    <location>
        <begin position="757"/>
        <end position="775"/>
    </location>
</feature>
<feature type="compositionally biased region" description="Low complexity" evidence="2">
    <location>
        <begin position="511"/>
        <end position="532"/>
    </location>
</feature>
<feature type="compositionally biased region" description="Basic and acidic residues" evidence="2">
    <location>
        <begin position="566"/>
        <end position="586"/>
    </location>
</feature>
<keyword evidence="1" id="KW-0175">Coiled coil</keyword>
<gene>
    <name evidence="3" type="ORF">FF38_11206</name>
</gene>
<feature type="compositionally biased region" description="Polar residues" evidence="2">
    <location>
        <begin position="724"/>
        <end position="744"/>
    </location>
</feature>
<feature type="compositionally biased region" description="Basic and acidic residues" evidence="2">
    <location>
        <begin position="1275"/>
        <end position="1289"/>
    </location>
</feature>
<keyword evidence="4" id="KW-1185">Reference proteome</keyword>
<feature type="compositionally biased region" description="Basic and acidic residues" evidence="2">
    <location>
        <begin position="806"/>
        <end position="820"/>
    </location>
</feature>
<feature type="region of interest" description="Disordered" evidence="2">
    <location>
        <begin position="2070"/>
        <end position="2258"/>
    </location>
</feature>
<feature type="region of interest" description="Disordered" evidence="2">
    <location>
        <begin position="1016"/>
        <end position="1041"/>
    </location>
</feature>
<feature type="compositionally biased region" description="Basic residues" evidence="2">
    <location>
        <begin position="2150"/>
        <end position="2161"/>
    </location>
</feature>
<dbReference type="Proteomes" id="UP000037069">
    <property type="component" value="Unassembled WGS sequence"/>
</dbReference>
<evidence type="ECO:0000313" key="4">
    <source>
        <dbReference type="Proteomes" id="UP000037069"/>
    </source>
</evidence>
<feature type="region of interest" description="Disordered" evidence="2">
    <location>
        <begin position="505"/>
        <end position="687"/>
    </location>
</feature>
<accession>A0A0L0BLW9</accession>
<feature type="region of interest" description="Disordered" evidence="2">
    <location>
        <begin position="1067"/>
        <end position="1104"/>
    </location>
</feature>
<proteinExistence type="predicted"/>
<feature type="compositionally biased region" description="Basic residues" evidence="2">
    <location>
        <begin position="646"/>
        <end position="656"/>
    </location>
</feature>
<reference evidence="3 4" key="1">
    <citation type="journal article" date="2015" name="Nat. Commun.">
        <title>Lucilia cuprina genome unlocks parasitic fly biology to underpin future interventions.</title>
        <authorList>
            <person name="Anstead C.A."/>
            <person name="Korhonen P.K."/>
            <person name="Young N.D."/>
            <person name="Hall R.S."/>
            <person name="Jex A.R."/>
            <person name="Murali S.C."/>
            <person name="Hughes D.S."/>
            <person name="Lee S.F."/>
            <person name="Perry T."/>
            <person name="Stroehlein A.J."/>
            <person name="Ansell B.R."/>
            <person name="Breugelmans B."/>
            <person name="Hofmann A."/>
            <person name="Qu J."/>
            <person name="Dugan S."/>
            <person name="Lee S.L."/>
            <person name="Chao H."/>
            <person name="Dinh H."/>
            <person name="Han Y."/>
            <person name="Doddapaneni H.V."/>
            <person name="Worley K.C."/>
            <person name="Muzny D.M."/>
            <person name="Ioannidis P."/>
            <person name="Waterhouse R.M."/>
            <person name="Zdobnov E.M."/>
            <person name="James P.J."/>
            <person name="Bagnall N.H."/>
            <person name="Kotze A.C."/>
            <person name="Gibbs R.A."/>
            <person name="Richards S."/>
            <person name="Batterham P."/>
            <person name="Gasser R.B."/>
        </authorList>
    </citation>
    <scope>NUCLEOTIDE SEQUENCE [LARGE SCALE GENOMIC DNA]</scope>
    <source>
        <strain evidence="3 4">LS</strain>
        <tissue evidence="3">Full body</tissue>
    </source>
</reference>
<feature type="region of interest" description="Disordered" evidence="2">
    <location>
        <begin position="1188"/>
        <end position="1208"/>
    </location>
</feature>
<feature type="compositionally biased region" description="Basic residues" evidence="2">
    <location>
        <begin position="1350"/>
        <end position="1363"/>
    </location>
</feature>
<feature type="compositionally biased region" description="Basic and acidic residues" evidence="2">
    <location>
        <begin position="1846"/>
        <end position="1860"/>
    </location>
</feature>
<feature type="region of interest" description="Disordered" evidence="2">
    <location>
        <begin position="1845"/>
        <end position="1867"/>
    </location>
</feature>